<reference evidence="2" key="1">
    <citation type="journal article" date="2019" name="Environ. Microbiol.">
        <title>Fungal ecological strategies reflected in gene transcription - a case study of two litter decomposers.</title>
        <authorList>
            <person name="Barbi F."/>
            <person name="Kohler A."/>
            <person name="Barry K."/>
            <person name="Baskaran P."/>
            <person name="Daum C."/>
            <person name="Fauchery L."/>
            <person name="Ihrmark K."/>
            <person name="Kuo A."/>
            <person name="LaButti K."/>
            <person name="Lipzen A."/>
            <person name="Morin E."/>
            <person name="Grigoriev I.V."/>
            <person name="Henrissat B."/>
            <person name="Lindahl B."/>
            <person name="Martin F."/>
        </authorList>
    </citation>
    <scope>NUCLEOTIDE SEQUENCE</scope>
    <source>
        <strain evidence="2">JB14</strain>
    </source>
</reference>
<evidence type="ECO:0000313" key="2">
    <source>
        <dbReference type="EMBL" id="KAE9389907.1"/>
    </source>
</evidence>
<feature type="compositionally biased region" description="Polar residues" evidence="1">
    <location>
        <begin position="316"/>
        <end position="327"/>
    </location>
</feature>
<feature type="compositionally biased region" description="Polar residues" evidence="1">
    <location>
        <begin position="293"/>
        <end position="302"/>
    </location>
</feature>
<feature type="region of interest" description="Disordered" evidence="1">
    <location>
        <begin position="201"/>
        <end position="250"/>
    </location>
</feature>
<evidence type="ECO:0000313" key="3">
    <source>
        <dbReference type="Proteomes" id="UP000799118"/>
    </source>
</evidence>
<feature type="compositionally biased region" description="Acidic residues" evidence="1">
    <location>
        <begin position="331"/>
        <end position="342"/>
    </location>
</feature>
<feature type="region of interest" description="Disordered" evidence="1">
    <location>
        <begin position="1"/>
        <end position="35"/>
    </location>
</feature>
<dbReference type="EMBL" id="ML769677">
    <property type="protein sequence ID" value="KAE9389907.1"/>
    <property type="molecule type" value="Genomic_DNA"/>
</dbReference>
<feature type="compositionally biased region" description="Polar residues" evidence="1">
    <location>
        <begin position="350"/>
        <end position="367"/>
    </location>
</feature>
<sequence length="375" mass="41209">MKERKGNMVPEKLKAAAEPQDPSKDREPGGDSDGILQLASKEEEVNPEETHSWDHLHTALDYILDNSDTDLAVVCEDDLLAYIKDTDLEHEKYLTVDQVLKDYRPGLFVEDRSGIKGRSTSKFFGLLIQMAPIVGGLAEIYDDIQQKQSSSNVTAGASLSISGRKLPGGGLGSDGLGAGGSAVEMGSLDSKHFGLEDSQVDIQQKQSSAPPFSPHSNNPYYSNRARGQSYKQQSGFAQQPQAPPVQGPQGAFFVGTSSFSIKGGSFEGGSFDNNQGDDYSNKSESHQHHSVARNANLNTTEYSHYGRPRRGAHFPSATNISSLDGQNYSEQSEEQYWQEEVEYSVPIGKHTQQQQQKPRAFKSNNPFHSYVERRS</sequence>
<feature type="compositionally biased region" description="Basic and acidic residues" evidence="1">
    <location>
        <begin position="1"/>
        <end position="29"/>
    </location>
</feature>
<protein>
    <submittedName>
        <fullName evidence="2">Uncharacterized protein</fullName>
    </submittedName>
</protein>
<dbReference type="Proteomes" id="UP000799118">
    <property type="component" value="Unassembled WGS sequence"/>
</dbReference>
<evidence type="ECO:0000256" key="1">
    <source>
        <dbReference type="SAM" id="MobiDB-lite"/>
    </source>
</evidence>
<dbReference type="OrthoDB" id="3222453at2759"/>
<feature type="region of interest" description="Disordered" evidence="1">
    <location>
        <begin position="265"/>
        <end position="375"/>
    </location>
</feature>
<organism evidence="2 3">
    <name type="scientific">Gymnopus androsaceus JB14</name>
    <dbReference type="NCBI Taxonomy" id="1447944"/>
    <lineage>
        <taxon>Eukaryota</taxon>
        <taxon>Fungi</taxon>
        <taxon>Dikarya</taxon>
        <taxon>Basidiomycota</taxon>
        <taxon>Agaricomycotina</taxon>
        <taxon>Agaricomycetes</taxon>
        <taxon>Agaricomycetidae</taxon>
        <taxon>Agaricales</taxon>
        <taxon>Marasmiineae</taxon>
        <taxon>Omphalotaceae</taxon>
        <taxon>Gymnopus</taxon>
    </lineage>
</organism>
<keyword evidence="3" id="KW-1185">Reference proteome</keyword>
<dbReference type="AlphaFoldDB" id="A0A6A4GY11"/>
<feature type="compositionally biased region" description="Polar residues" evidence="1">
    <location>
        <begin position="201"/>
        <end position="234"/>
    </location>
</feature>
<gene>
    <name evidence="2" type="ORF">BT96DRAFT_364463</name>
</gene>
<accession>A0A6A4GY11</accession>
<name>A0A6A4GY11_9AGAR</name>
<proteinExistence type="predicted"/>